<evidence type="ECO:0000256" key="1">
    <source>
        <dbReference type="ARBA" id="ARBA00004496"/>
    </source>
</evidence>
<name>A0A7W7WMW6_9ACTN</name>
<evidence type="ECO:0000313" key="12">
    <source>
        <dbReference type="EMBL" id="MBB4956598.1"/>
    </source>
</evidence>
<dbReference type="EC" id="2.1.1.77" evidence="3"/>
<evidence type="ECO:0000313" key="13">
    <source>
        <dbReference type="Proteomes" id="UP000578819"/>
    </source>
</evidence>
<dbReference type="RefSeq" id="WP_184532137.1">
    <property type="nucleotide sequence ID" value="NZ_JACHJW010000001.1"/>
</dbReference>
<comment type="subcellular location">
    <subcellularLocation>
        <location evidence="1">Cytoplasm</location>
    </subcellularLocation>
</comment>
<dbReference type="EMBL" id="JACHJW010000001">
    <property type="protein sequence ID" value="MBB4956598.1"/>
    <property type="molecule type" value="Genomic_DNA"/>
</dbReference>
<evidence type="ECO:0000256" key="5">
    <source>
        <dbReference type="ARBA" id="ARBA00022490"/>
    </source>
</evidence>
<dbReference type="Pfam" id="PF01135">
    <property type="entry name" value="PCMT"/>
    <property type="match status" value="1"/>
</dbReference>
<evidence type="ECO:0000256" key="6">
    <source>
        <dbReference type="ARBA" id="ARBA00022603"/>
    </source>
</evidence>
<dbReference type="SUPFAM" id="SSF53335">
    <property type="entry name" value="S-adenosyl-L-methionine-dependent methyltransferases"/>
    <property type="match status" value="1"/>
</dbReference>
<reference evidence="12 13" key="1">
    <citation type="submission" date="2020-08" db="EMBL/GenBank/DDBJ databases">
        <title>Sequencing the genomes of 1000 actinobacteria strains.</title>
        <authorList>
            <person name="Klenk H.-P."/>
        </authorList>
    </citation>
    <scope>NUCLEOTIDE SEQUENCE [LARGE SCALE GENOMIC DNA]</scope>
    <source>
        <strain evidence="12 13">DSM 45886</strain>
    </source>
</reference>
<protein>
    <recommendedName>
        <fullName evidence="4">Protein-L-isoaspartate O-methyltransferase</fullName>
        <ecNumber evidence="3">2.1.1.77</ecNumber>
    </recommendedName>
    <alternativeName>
        <fullName evidence="11">L-isoaspartyl protein carboxyl methyltransferase</fullName>
    </alternativeName>
    <alternativeName>
        <fullName evidence="9">Protein L-isoaspartyl methyltransferase</fullName>
    </alternativeName>
    <alternativeName>
        <fullName evidence="10">Protein-beta-aspartate methyltransferase</fullName>
    </alternativeName>
</protein>
<keyword evidence="7 12" id="KW-0808">Transferase</keyword>
<dbReference type="CDD" id="cd02440">
    <property type="entry name" value="AdoMet_MTases"/>
    <property type="match status" value="1"/>
</dbReference>
<organism evidence="12 13">
    <name type="scientific">Micromonospora polyrhachis</name>
    <dbReference type="NCBI Taxonomy" id="1282883"/>
    <lineage>
        <taxon>Bacteria</taxon>
        <taxon>Bacillati</taxon>
        <taxon>Actinomycetota</taxon>
        <taxon>Actinomycetes</taxon>
        <taxon>Micromonosporales</taxon>
        <taxon>Micromonosporaceae</taxon>
        <taxon>Micromonospora</taxon>
    </lineage>
</organism>
<keyword evidence="6 12" id="KW-0489">Methyltransferase</keyword>
<dbReference type="PANTHER" id="PTHR11579">
    <property type="entry name" value="PROTEIN-L-ISOASPARTATE O-METHYLTRANSFERASE"/>
    <property type="match status" value="1"/>
</dbReference>
<comment type="caution">
    <text evidence="12">The sequence shown here is derived from an EMBL/GenBank/DDBJ whole genome shotgun (WGS) entry which is preliminary data.</text>
</comment>
<evidence type="ECO:0000256" key="2">
    <source>
        <dbReference type="ARBA" id="ARBA00005369"/>
    </source>
</evidence>
<dbReference type="GO" id="GO:0005737">
    <property type="term" value="C:cytoplasm"/>
    <property type="evidence" value="ECO:0007669"/>
    <property type="project" value="UniProtKB-SubCell"/>
</dbReference>
<evidence type="ECO:0000256" key="9">
    <source>
        <dbReference type="ARBA" id="ARBA00030757"/>
    </source>
</evidence>
<dbReference type="Proteomes" id="UP000578819">
    <property type="component" value="Unassembled WGS sequence"/>
</dbReference>
<gene>
    <name evidence="12" type="ORF">FHR38_000331</name>
</gene>
<dbReference type="Gene3D" id="3.40.50.150">
    <property type="entry name" value="Vaccinia Virus protein VP39"/>
    <property type="match status" value="1"/>
</dbReference>
<sequence>MTAADSLLGSVPERYYVHNEDRGETLHRSAAEAIHRDVVALDVREGDHVLEIGTGTGYSGALLATRAGASGRVTSVDISDHLVGWASRLHYQRGVTTITCHVADGVIGYPPNAPYQRIAAWCAPPRLPRAWTDQLTPDGRIVACLPIAAQPSTTLTARQPHVETVTFGGYAQSTTIAVDDALTIPGRWVDHHIDRPHPAWISIGWRDHDDPQRTGARTALNLLLNPGHTETYHRAPLDWLSWTAYSVIVGGPQRSIAALGTGRRGIGHTTATSAAVILTDGTILADSVGSASLPALRTWLQRWEHAGRPDATRFGTRLVPNGEKGLPGWDLQVLCPRGA</sequence>
<dbReference type="GO" id="GO:0032259">
    <property type="term" value="P:methylation"/>
    <property type="evidence" value="ECO:0007669"/>
    <property type="project" value="UniProtKB-KW"/>
</dbReference>
<evidence type="ECO:0000256" key="3">
    <source>
        <dbReference type="ARBA" id="ARBA00011890"/>
    </source>
</evidence>
<dbReference type="GO" id="GO:0004719">
    <property type="term" value="F:protein-L-isoaspartate (D-aspartate) O-methyltransferase activity"/>
    <property type="evidence" value="ECO:0007669"/>
    <property type="project" value="UniProtKB-EC"/>
</dbReference>
<dbReference type="InterPro" id="IPR029063">
    <property type="entry name" value="SAM-dependent_MTases_sf"/>
</dbReference>
<evidence type="ECO:0000256" key="4">
    <source>
        <dbReference type="ARBA" id="ARBA00013346"/>
    </source>
</evidence>
<dbReference type="AlphaFoldDB" id="A0A7W7WMW6"/>
<evidence type="ECO:0000256" key="8">
    <source>
        <dbReference type="ARBA" id="ARBA00022691"/>
    </source>
</evidence>
<dbReference type="InterPro" id="IPR000682">
    <property type="entry name" value="PCMT"/>
</dbReference>
<keyword evidence="13" id="KW-1185">Reference proteome</keyword>
<comment type="similarity">
    <text evidence="2">Belongs to the methyltransferase superfamily. L-isoaspartyl/D-aspartyl protein methyltransferase family.</text>
</comment>
<proteinExistence type="inferred from homology"/>
<accession>A0A7W7WMW6</accession>
<keyword evidence="5" id="KW-0963">Cytoplasm</keyword>
<keyword evidence="8" id="KW-0949">S-adenosyl-L-methionine</keyword>
<evidence type="ECO:0000256" key="11">
    <source>
        <dbReference type="ARBA" id="ARBA00031350"/>
    </source>
</evidence>
<evidence type="ECO:0000256" key="10">
    <source>
        <dbReference type="ARBA" id="ARBA00031323"/>
    </source>
</evidence>
<dbReference type="PANTHER" id="PTHR11579:SF0">
    <property type="entry name" value="PROTEIN-L-ISOASPARTATE(D-ASPARTATE) O-METHYLTRANSFERASE"/>
    <property type="match status" value="1"/>
</dbReference>
<evidence type="ECO:0000256" key="7">
    <source>
        <dbReference type="ARBA" id="ARBA00022679"/>
    </source>
</evidence>